<evidence type="ECO:0000256" key="1">
    <source>
        <dbReference type="SAM" id="MobiDB-lite"/>
    </source>
</evidence>
<feature type="compositionally biased region" description="Polar residues" evidence="1">
    <location>
        <begin position="21"/>
        <end position="33"/>
    </location>
</feature>
<gene>
    <name evidence="2" type="ORF">GH714_005691</name>
</gene>
<keyword evidence="3" id="KW-1185">Reference proteome</keyword>
<dbReference type="EMBL" id="JAAGAX010000006">
    <property type="protein sequence ID" value="KAF2309940.1"/>
    <property type="molecule type" value="Genomic_DNA"/>
</dbReference>
<evidence type="ECO:0000313" key="3">
    <source>
        <dbReference type="Proteomes" id="UP000467840"/>
    </source>
</evidence>
<dbReference type="AlphaFoldDB" id="A0A6A6M8D2"/>
<organism evidence="2 3">
    <name type="scientific">Hevea brasiliensis</name>
    <name type="common">Para rubber tree</name>
    <name type="synonym">Siphonia brasiliensis</name>
    <dbReference type="NCBI Taxonomy" id="3981"/>
    <lineage>
        <taxon>Eukaryota</taxon>
        <taxon>Viridiplantae</taxon>
        <taxon>Streptophyta</taxon>
        <taxon>Embryophyta</taxon>
        <taxon>Tracheophyta</taxon>
        <taxon>Spermatophyta</taxon>
        <taxon>Magnoliopsida</taxon>
        <taxon>eudicotyledons</taxon>
        <taxon>Gunneridae</taxon>
        <taxon>Pentapetalae</taxon>
        <taxon>rosids</taxon>
        <taxon>fabids</taxon>
        <taxon>Malpighiales</taxon>
        <taxon>Euphorbiaceae</taxon>
        <taxon>Crotonoideae</taxon>
        <taxon>Micrandreae</taxon>
        <taxon>Hevea</taxon>
    </lineage>
</organism>
<evidence type="ECO:0000313" key="2">
    <source>
        <dbReference type="EMBL" id="KAF2309940.1"/>
    </source>
</evidence>
<reference evidence="2 3" key="1">
    <citation type="journal article" date="2020" name="Mol. Plant">
        <title>The Chromosome-Based Rubber Tree Genome Provides New Insights into Spurge Genome Evolution and Rubber Biosynthesis.</title>
        <authorList>
            <person name="Liu J."/>
            <person name="Shi C."/>
            <person name="Shi C.C."/>
            <person name="Li W."/>
            <person name="Zhang Q.J."/>
            <person name="Zhang Y."/>
            <person name="Li K."/>
            <person name="Lu H.F."/>
            <person name="Shi C."/>
            <person name="Zhu S.T."/>
            <person name="Xiao Z.Y."/>
            <person name="Nan H."/>
            <person name="Yue Y."/>
            <person name="Zhu X.G."/>
            <person name="Wu Y."/>
            <person name="Hong X.N."/>
            <person name="Fan G.Y."/>
            <person name="Tong Y."/>
            <person name="Zhang D."/>
            <person name="Mao C.L."/>
            <person name="Liu Y.L."/>
            <person name="Hao S.J."/>
            <person name="Liu W.Q."/>
            <person name="Lv M.Q."/>
            <person name="Zhang H.B."/>
            <person name="Liu Y."/>
            <person name="Hu-Tang G.R."/>
            <person name="Wang J.P."/>
            <person name="Wang J.H."/>
            <person name="Sun Y.H."/>
            <person name="Ni S.B."/>
            <person name="Chen W.B."/>
            <person name="Zhang X.C."/>
            <person name="Jiao Y.N."/>
            <person name="Eichler E.E."/>
            <person name="Li G.H."/>
            <person name="Liu X."/>
            <person name="Gao L.Z."/>
        </authorList>
    </citation>
    <scope>NUCLEOTIDE SEQUENCE [LARGE SCALE GENOMIC DNA]</scope>
    <source>
        <strain evidence="3">cv. GT1</strain>
        <tissue evidence="2">Leaf</tissue>
    </source>
</reference>
<feature type="compositionally biased region" description="Polar residues" evidence="1">
    <location>
        <begin position="1"/>
        <end position="11"/>
    </location>
</feature>
<protein>
    <submittedName>
        <fullName evidence="2">Uncharacterized protein</fullName>
    </submittedName>
</protein>
<feature type="compositionally biased region" description="Basic and acidic residues" evidence="1">
    <location>
        <begin position="71"/>
        <end position="82"/>
    </location>
</feature>
<feature type="region of interest" description="Disordered" evidence="1">
    <location>
        <begin position="1"/>
        <end position="100"/>
    </location>
</feature>
<comment type="caution">
    <text evidence="2">The sequence shown here is derived from an EMBL/GenBank/DDBJ whole genome shotgun (WGS) entry which is preliminary data.</text>
</comment>
<accession>A0A6A6M8D2</accession>
<name>A0A6A6M8D2_HEVBR</name>
<proteinExistence type="predicted"/>
<dbReference type="Proteomes" id="UP000467840">
    <property type="component" value="Chromosome 14"/>
</dbReference>
<sequence>MLSMGNTSSEGYSRAGEETQGLATSESNHTAQRVYTDPRTPSAADMSFMGNTSSKGYSRAGEETQGLATSKSDHATQRVVDIRDDDDPRGDIPSPTSLKGCDFVLGEDLRELTMPTKAKIGGTSPAQTS</sequence>